<accession>A0ACB8JD63</accession>
<proteinExistence type="predicted"/>
<dbReference type="Proteomes" id="UP000829398">
    <property type="component" value="Chromosome 7"/>
</dbReference>
<evidence type="ECO:0000313" key="1">
    <source>
        <dbReference type="EMBL" id="KAH9715523.1"/>
    </source>
</evidence>
<organism evidence="1 2">
    <name type="scientific">Citrus sinensis</name>
    <name type="common">Sweet orange</name>
    <name type="synonym">Citrus aurantium var. sinensis</name>
    <dbReference type="NCBI Taxonomy" id="2711"/>
    <lineage>
        <taxon>Eukaryota</taxon>
        <taxon>Viridiplantae</taxon>
        <taxon>Streptophyta</taxon>
        <taxon>Embryophyta</taxon>
        <taxon>Tracheophyta</taxon>
        <taxon>Spermatophyta</taxon>
        <taxon>Magnoliopsida</taxon>
        <taxon>eudicotyledons</taxon>
        <taxon>Gunneridae</taxon>
        <taxon>Pentapetalae</taxon>
        <taxon>rosids</taxon>
        <taxon>malvids</taxon>
        <taxon>Sapindales</taxon>
        <taxon>Rutaceae</taxon>
        <taxon>Aurantioideae</taxon>
        <taxon>Citrus</taxon>
    </lineage>
</organism>
<comment type="caution">
    <text evidence="1">The sequence shown here is derived from an EMBL/GenBank/DDBJ whole genome shotgun (WGS) entry which is preliminary data.</text>
</comment>
<gene>
    <name evidence="1" type="ORF">KPL71_021088</name>
</gene>
<evidence type="ECO:0000313" key="2">
    <source>
        <dbReference type="Proteomes" id="UP000829398"/>
    </source>
</evidence>
<keyword evidence="2" id="KW-1185">Reference proteome</keyword>
<name>A0ACB8JD63_CITSI</name>
<reference evidence="2" key="1">
    <citation type="journal article" date="2023" name="Hortic. Res.">
        <title>A chromosome-level phased genome enabling allele-level studies in sweet orange: a case study on citrus Huanglongbing tolerance.</title>
        <authorList>
            <person name="Wu B."/>
            <person name="Yu Q."/>
            <person name="Deng Z."/>
            <person name="Duan Y."/>
            <person name="Luo F."/>
            <person name="Gmitter F. Jr."/>
        </authorList>
    </citation>
    <scope>NUCLEOTIDE SEQUENCE [LARGE SCALE GENOMIC DNA]</scope>
    <source>
        <strain evidence="2">cv. Valencia</strain>
    </source>
</reference>
<sequence length="183" mass="21158">MAIPFKLTLVGKFSYNRPSVELICKFFNTLRLKGTFKVSLLDNRHVLIQLDVEENYSCLWVRQTWYINGSAMRIFKWTTDFRCSEESPIVLVWISFPYLPVHFMHCKEALFSIASTIARPSVARVLVEYDVTQPPLQRIRIGVGDSGFWQSVIFEKIPMYCASCKHLGHSIEMCYVANPGLRP</sequence>
<dbReference type="EMBL" id="CM039176">
    <property type="protein sequence ID" value="KAH9715523.1"/>
    <property type="molecule type" value="Genomic_DNA"/>
</dbReference>
<protein>
    <submittedName>
        <fullName evidence="1">Uncharacterized protein</fullName>
    </submittedName>
</protein>